<keyword evidence="2" id="KW-1185">Reference proteome</keyword>
<dbReference type="PANTHER" id="PTHR21310:SF13">
    <property type="entry name" value="AMINOGLYCOSIDE PHOSPHOTRANSFERASE DOMAIN-CONTAINING PROTEIN"/>
    <property type="match status" value="1"/>
</dbReference>
<dbReference type="Gene3D" id="3.30.200.20">
    <property type="entry name" value="Phosphorylase Kinase, domain 1"/>
    <property type="match status" value="1"/>
</dbReference>
<accession>A0A9P4VQZ0</accession>
<sequence length="285" mass="31916">MRRTGVPRLYGNFNSMASLSAPDLLESDVPVQDFAETSTKVVKVDGCLPFPSPDNATTQGFPYSRKPVRGTDPFGKADTSLPPAPEYPVEPYRTPSFPASQVKHVSSHVPIYVSLAGPPEDSRNSQAGKVYWEKTKHHGHLARWPVQLDPDLVKDTIRPYLKSCGFSDANYSVQFLARGGWNRAYTVATTELSSGVPKELVLRFIFPVQPWYKVHSEVATMEYVRIHTSIPLPKVYAFDSSTDNPLGLEWILMGKVRGRKYAEVRGKLDYDTKRALIKTIADWVD</sequence>
<proteinExistence type="predicted"/>
<dbReference type="EMBL" id="MU006097">
    <property type="protein sequence ID" value="KAF2838287.1"/>
    <property type="molecule type" value="Genomic_DNA"/>
</dbReference>
<evidence type="ECO:0008006" key="3">
    <source>
        <dbReference type="Google" id="ProtNLM"/>
    </source>
</evidence>
<dbReference type="Proteomes" id="UP000799429">
    <property type="component" value="Unassembled WGS sequence"/>
</dbReference>
<organism evidence="1 2">
    <name type="scientific">Patellaria atrata CBS 101060</name>
    <dbReference type="NCBI Taxonomy" id="1346257"/>
    <lineage>
        <taxon>Eukaryota</taxon>
        <taxon>Fungi</taxon>
        <taxon>Dikarya</taxon>
        <taxon>Ascomycota</taxon>
        <taxon>Pezizomycotina</taxon>
        <taxon>Dothideomycetes</taxon>
        <taxon>Dothideomycetes incertae sedis</taxon>
        <taxon>Patellariales</taxon>
        <taxon>Patellariaceae</taxon>
        <taxon>Patellaria</taxon>
    </lineage>
</organism>
<evidence type="ECO:0000313" key="1">
    <source>
        <dbReference type="EMBL" id="KAF2838287.1"/>
    </source>
</evidence>
<dbReference type="InterPro" id="IPR011009">
    <property type="entry name" value="Kinase-like_dom_sf"/>
</dbReference>
<dbReference type="OrthoDB" id="2906425at2759"/>
<reference evidence="1" key="1">
    <citation type="journal article" date="2020" name="Stud. Mycol.">
        <title>101 Dothideomycetes genomes: a test case for predicting lifestyles and emergence of pathogens.</title>
        <authorList>
            <person name="Haridas S."/>
            <person name="Albert R."/>
            <person name="Binder M."/>
            <person name="Bloem J."/>
            <person name="Labutti K."/>
            <person name="Salamov A."/>
            <person name="Andreopoulos B."/>
            <person name="Baker S."/>
            <person name="Barry K."/>
            <person name="Bills G."/>
            <person name="Bluhm B."/>
            <person name="Cannon C."/>
            <person name="Castanera R."/>
            <person name="Culley D."/>
            <person name="Daum C."/>
            <person name="Ezra D."/>
            <person name="Gonzalez J."/>
            <person name="Henrissat B."/>
            <person name="Kuo A."/>
            <person name="Liang C."/>
            <person name="Lipzen A."/>
            <person name="Lutzoni F."/>
            <person name="Magnuson J."/>
            <person name="Mondo S."/>
            <person name="Nolan M."/>
            <person name="Ohm R."/>
            <person name="Pangilinan J."/>
            <person name="Park H.-J."/>
            <person name="Ramirez L."/>
            <person name="Alfaro M."/>
            <person name="Sun H."/>
            <person name="Tritt A."/>
            <person name="Yoshinaga Y."/>
            <person name="Zwiers L.-H."/>
            <person name="Turgeon B."/>
            <person name="Goodwin S."/>
            <person name="Spatafora J."/>
            <person name="Crous P."/>
            <person name="Grigoriev I."/>
        </authorList>
    </citation>
    <scope>NUCLEOTIDE SEQUENCE</scope>
    <source>
        <strain evidence="1">CBS 101060</strain>
    </source>
</reference>
<comment type="caution">
    <text evidence="1">The sequence shown here is derived from an EMBL/GenBank/DDBJ whole genome shotgun (WGS) entry which is preliminary data.</text>
</comment>
<dbReference type="AlphaFoldDB" id="A0A9P4VQZ0"/>
<evidence type="ECO:0000313" key="2">
    <source>
        <dbReference type="Proteomes" id="UP000799429"/>
    </source>
</evidence>
<dbReference type="PANTHER" id="PTHR21310">
    <property type="entry name" value="AMINOGLYCOSIDE PHOSPHOTRANSFERASE-RELATED-RELATED"/>
    <property type="match status" value="1"/>
</dbReference>
<protein>
    <recommendedName>
        <fullName evidence="3">Aminoglycoside phosphotransferase domain-containing protein</fullName>
    </recommendedName>
</protein>
<dbReference type="SUPFAM" id="SSF56112">
    <property type="entry name" value="Protein kinase-like (PK-like)"/>
    <property type="match status" value="1"/>
</dbReference>
<dbReference type="InterPro" id="IPR051678">
    <property type="entry name" value="AGP_Transferase"/>
</dbReference>
<name>A0A9P4VQZ0_9PEZI</name>
<gene>
    <name evidence="1" type="ORF">M501DRAFT_869907</name>
</gene>